<keyword evidence="2" id="KW-1133">Transmembrane helix</keyword>
<feature type="transmembrane region" description="Helical" evidence="2">
    <location>
        <begin position="151"/>
        <end position="175"/>
    </location>
</feature>
<feature type="region of interest" description="Disordered" evidence="1">
    <location>
        <begin position="1"/>
        <end position="24"/>
    </location>
</feature>
<protein>
    <submittedName>
        <fullName evidence="3">Uncharacterized protein</fullName>
    </submittedName>
</protein>
<proteinExistence type="predicted"/>
<feature type="compositionally biased region" description="Basic and acidic residues" evidence="1">
    <location>
        <begin position="13"/>
        <end position="24"/>
    </location>
</feature>
<gene>
    <name evidence="3" type="ORF">HYC85_015096</name>
</gene>
<dbReference type="Proteomes" id="UP000593564">
    <property type="component" value="Unassembled WGS sequence"/>
</dbReference>
<evidence type="ECO:0000256" key="2">
    <source>
        <dbReference type="SAM" id="Phobius"/>
    </source>
</evidence>
<comment type="caution">
    <text evidence="3">The sequence shown here is derived from an EMBL/GenBank/DDBJ whole genome shotgun (WGS) entry which is preliminary data.</text>
</comment>
<organism evidence="3 4">
    <name type="scientific">Camellia sinensis</name>
    <name type="common">Tea plant</name>
    <name type="synonym">Thea sinensis</name>
    <dbReference type="NCBI Taxonomy" id="4442"/>
    <lineage>
        <taxon>Eukaryota</taxon>
        <taxon>Viridiplantae</taxon>
        <taxon>Streptophyta</taxon>
        <taxon>Embryophyta</taxon>
        <taxon>Tracheophyta</taxon>
        <taxon>Spermatophyta</taxon>
        <taxon>Magnoliopsida</taxon>
        <taxon>eudicotyledons</taxon>
        <taxon>Gunneridae</taxon>
        <taxon>Pentapetalae</taxon>
        <taxon>asterids</taxon>
        <taxon>Ericales</taxon>
        <taxon>Theaceae</taxon>
        <taxon>Camellia</taxon>
    </lineage>
</organism>
<reference evidence="4" key="1">
    <citation type="journal article" date="2020" name="Nat. Commun.">
        <title>Genome assembly of wild tea tree DASZ reveals pedigree and selection history of tea varieties.</title>
        <authorList>
            <person name="Zhang W."/>
            <person name="Zhang Y."/>
            <person name="Qiu H."/>
            <person name="Guo Y."/>
            <person name="Wan H."/>
            <person name="Zhang X."/>
            <person name="Scossa F."/>
            <person name="Alseekh S."/>
            <person name="Zhang Q."/>
            <person name="Wang P."/>
            <person name="Xu L."/>
            <person name="Schmidt M.H."/>
            <person name="Jia X."/>
            <person name="Li D."/>
            <person name="Zhu A."/>
            <person name="Guo F."/>
            <person name="Chen W."/>
            <person name="Ni D."/>
            <person name="Usadel B."/>
            <person name="Fernie A.R."/>
            <person name="Wen W."/>
        </authorList>
    </citation>
    <scope>NUCLEOTIDE SEQUENCE [LARGE SCALE GENOMIC DNA]</scope>
    <source>
        <strain evidence="4">cv. G240</strain>
    </source>
</reference>
<evidence type="ECO:0000313" key="4">
    <source>
        <dbReference type="Proteomes" id="UP000593564"/>
    </source>
</evidence>
<evidence type="ECO:0000256" key="1">
    <source>
        <dbReference type="SAM" id="MobiDB-lite"/>
    </source>
</evidence>
<keyword evidence="2" id="KW-0812">Transmembrane</keyword>
<name>A0A7J7H8E4_CAMSI</name>
<sequence>MEDKCIKTQVENLSKEKQQNVNQERGEDWRLNVARGKRKMGDPHEVAVMAAAESEVVSQAEVAGMGAAEARGCNPVEKSYQKEEVQAQVGTVVVHEQDIQTVEKVHTEPTCAELGAVLVHDPGQVEPGLSQSTVKQAPKPAKKSDEPTLKLANVFFFFFFLNLLANCGRFGWYIVGKRVE</sequence>
<accession>A0A7J7H8E4</accession>
<keyword evidence="4" id="KW-1185">Reference proteome</keyword>
<dbReference type="AlphaFoldDB" id="A0A7J7H8E4"/>
<evidence type="ECO:0000313" key="3">
    <source>
        <dbReference type="EMBL" id="KAF5949139.1"/>
    </source>
</evidence>
<reference evidence="3 4" key="2">
    <citation type="submission" date="2020-07" db="EMBL/GenBank/DDBJ databases">
        <title>Genome assembly of wild tea tree DASZ reveals pedigree and selection history of tea varieties.</title>
        <authorList>
            <person name="Zhang W."/>
        </authorList>
    </citation>
    <scope>NUCLEOTIDE SEQUENCE [LARGE SCALE GENOMIC DNA]</scope>
    <source>
        <strain evidence="4">cv. G240</strain>
        <tissue evidence="3">Leaf</tissue>
    </source>
</reference>
<dbReference type="EMBL" id="JACBKZ010000006">
    <property type="protein sequence ID" value="KAF5949139.1"/>
    <property type="molecule type" value="Genomic_DNA"/>
</dbReference>
<keyword evidence="2" id="KW-0472">Membrane</keyword>